<dbReference type="EMBL" id="JADYXP020000015">
    <property type="protein sequence ID" value="KAL0109693.1"/>
    <property type="molecule type" value="Genomic_DNA"/>
</dbReference>
<keyword evidence="3" id="KW-1185">Reference proteome</keyword>
<proteinExistence type="predicted"/>
<gene>
    <name evidence="2" type="ORF">PUN28_014610</name>
</gene>
<evidence type="ECO:0000313" key="2">
    <source>
        <dbReference type="EMBL" id="KAL0109693.1"/>
    </source>
</evidence>
<protein>
    <submittedName>
        <fullName evidence="2">Uncharacterized protein</fullName>
    </submittedName>
</protein>
<dbReference type="AlphaFoldDB" id="A0AAW2F0Y9"/>
<feature type="region of interest" description="Disordered" evidence="1">
    <location>
        <begin position="1"/>
        <end position="48"/>
    </location>
</feature>
<name>A0AAW2F0Y9_9HYME</name>
<comment type="caution">
    <text evidence="2">The sequence shown here is derived from an EMBL/GenBank/DDBJ whole genome shotgun (WGS) entry which is preliminary data.</text>
</comment>
<sequence length="117" mass="13226">MFERTGDKGRSLDGDRAISRGPENEFRRKRRRSKSTEHDRWRTRRGRGQCNPLLLVQAARAQAPEARGVNDKSSRHEHRAFSWSAASPLSRLLLPSLTLSRTFLSRAGGSVPLVNMS</sequence>
<evidence type="ECO:0000313" key="3">
    <source>
        <dbReference type="Proteomes" id="UP001430953"/>
    </source>
</evidence>
<feature type="compositionally biased region" description="Basic and acidic residues" evidence="1">
    <location>
        <begin position="1"/>
        <end position="26"/>
    </location>
</feature>
<organism evidence="2 3">
    <name type="scientific">Cardiocondyla obscurior</name>
    <dbReference type="NCBI Taxonomy" id="286306"/>
    <lineage>
        <taxon>Eukaryota</taxon>
        <taxon>Metazoa</taxon>
        <taxon>Ecdysozoa</taxon>
        <taxon>Arthropoda</taxon>
        <taxon>Hexapoda</taxon>
        <taxon>Insecta</taxon>
        <taxon>Pterygota</taxon>
        <taxon>Neoptera</taxon>
        <taxon>Endopterygota</taxon>
        <taxon>Hymenoptera</taxon>
        <taxon>Apocrita</taxon>
        <taxon>Aculeata</taxon>
        <taxon>Formicoidea</taxon>
        <taxon>Formicidae</taxon>
        <taxon>Myrmicinae</taxon>
        <taxon>Cardiocondyla</taxon>
    </lineage>
</organism>
<dbReference type="Proteomes" id="UP001430953">
    <property type="component" value="Unassembled WGS sequence"/>
</dbReference>
<reference evidence="2 3" key="1">
    <citation type="submission" date="2023-03" db="EMBL/GenBank/DDBJ databases">
        <title>High recombination rates correlate with genetic variation in Cardiocondyla obscurior ants.</title>
        <authorList>
            <person name="Errbii M."/>
        </authorList>
    </citation>
    <scope>NUCLEOTIDE SEQUENCE [LARGE SCALE GENOMIC DNA]</scope>
    <source>
        <strain evidence="2">Alpha-2009</strain>
        <tissue evidence="2">Whole body</tissue>
    </source>
</reference>
<accession>A0AAW2F0Y9</accession>
<evidence type="ECO:0000256" key="1">
    <source>
        <dbReference type="SAM" id="MobiDB-lite"/>
    </source>
</evidence>